<evidence type="ECO:0000256" key="2">
    <source>
        <dbReference type="SAM" id="Phobius"/>
    </source>
</evidence>
<gene>
    <name evidence="3" type="ORF">MPAN_004490</name>
</gene>
<dbReference type="EMBL" id="AP024412">
    <property type="protein sequence ID" value="BCR35556.1"/>
    <property type="molecule type" value="Genomic_DNA"/>
</dbReference>
<evidence type="ECO:0000313" key="4">
    <source>
        <dbReference type="Proteomes" id="UP000620133"/>
    </source>
</evidence>
<evidence type="ECO:0000313" key="3">
    <source>
        <dbReference type="EMBL" id="BCR35556.1"/>
    </source>
</evidence>
<accession>A0A7U9TL07</accession>
<protein>
    <submittedName>
        <fullName evidence="3">Uncharacterized protein</fullName>
    </submittedName>
</protein>
<reference evidence="3" key="1">
    <citation type="submission" date="2021-01" db="EMBL/GenBank/DDBJ databases">
        <title>Draft genome sequence of Acholeplasmataceae bacterium strain Mahy22.</title>
        <authorList>
            <person name="Watanabe M."/>
            <person name="Kojima H."/>
            <person name="Fukui M."/>
        </authorList>
    </citation>
    <scope>NUCLEOTIDE SEQUENCE</scope>
    <source>
        <strain evidence="3">Mahy22</strain>
    </source>
</reference>
<keyword evidence="2" id="KW-0472">Membrane</keyword>
<keyword evidence="1" id="KW-0175">Coiled coil</keyword>
<sequence length="106" mass="12448">MAWEQTLYTVLNILIWVLGINLSLALFIFILYLPSIMQKKINLKESVDIKEENIQVVEEAIFFKSNSKFQEIIDKQIKDIREMSAKKKSLLASIEDLEKEKTRKTK</sequence>
<dbReference type="RefSeq" id="WP_176239995.1">
    <property type="nucleotide sequence ID" value="NZ_AP024412.1"/>
</dbReference>
<keyword evidence="2" id="KW-1133">Transmembrane helix</keyword>
<feature type="transmembrane region" description="Helical" evidence="2">
    <location>
        <begin position="13"/>
        <end position="33"/>
    </location>
</feature>
<dbReference type="KEGG" id="manr:MPAN_004490"/>
<keyword evidence="2" id="KW-0812">Transmembrane</keyword>
<name>A0A7U9TL07_9MOLU</name>
<feature type="coiled-coil region" evidence="1">
    <location>
        <begin position="40"/>
        <end position="100"/>
    </location>
</feature>
<organism evidence="3 4">
    <name type="scientific">Mariniplasma anaerobium</name>
    <dbReference type="NCBI Taxonomy" id="2735436"/>
    <lineage>
        <taxon>Bacteria</taxon>
        <taxon>Bacillati</taxon>
        <taxon>Mycoplasmatota</taxon>
        <taxon>Mollicutes</taxon>
        <taxon>Acholeplasmatales</taxon>
        <taxon>Acholeplasmataceae</taxon>
        <taxon>Mariniplasma</taxon>
    </lineage>
</organism>
<dbReference type="AlphaFoldDB" id="A0A7U9TL07"/>
<evidence type="ECO:0000256" key="1">
    <source>
        <dbReference type="SAM" id="Coils"/>
    </source>
</evidence>
<keyword evidence="4" id="KW-1185">Reference proteome</keyword>
<dbReference type="Proteomes" id="UP000620133">
    <property type="component" value="Chromosome"/>
</dbReference>
<proteinExistence type="predicted"/>